<feature type="compositionally biased region" description="Basic and acidic residues" evidence="1">
    <location>
        <begin position="110"/>
        <end position="121"/>
    </location>
</feature>
<accession>A0A1U7NDL7</accession>
<protein>
    <submittedName>
        <fullName evidence="2">Uncharacterized protein</fullName>
    </submittedName>
</protein>
<name>A0A1U7NDL7_9FIRM</name>
<keyword evidence="3" id="KW-1185">Reference proteome</keyword>
<dbReference type="RefSeq" id="WP_075820825.1">
    <property type="nucleotide sequence ID" value="NZ_CAOUMU010000133.1"/>
</dbReference>
<evidence type="ECO:0000256" key="1">
    <source>
        <dbReference type="SAM" id="MobiDB-lite"/>
    </source>
</evidence>
<organism evidence="2 3">
    <name type="scientific">Ileibacterium valens</name>
    <dbReference type="NCBI Taxonomy" id="1862668"/>
    <lineage>
        <taxon>Bacteria</taxon>
        <taxon>Bacillati</taxon>
        <taxon>Bacillota</taxon>
        <taxon>Erysipelotrichia</taxon>
        <taxon>Erysipelotrichales</taxon>
        <taxon>Erysipelotrichaceae</taxon>
        <taxon>Ileibacterium</taxon>
    </lineage>
</organism>
<feature type="compositionally biased region" description="Polar residues" evidence="1">
    <location>
        <begin position="141"/>
        <end position="155"/>
    </location>
</feature>
<dbReference type="OrthoDB" id="1653191at2"/>
<dbReference type="Proteomes" id="UP000186341">
    <property type="component" value="Unassembled WGS sequence"/>
</dbReference>
<proteinExistence type="predicted"/>
<reference evidence="2 3" key="1">
    <citation type="submission" date="2016-11" db="EMBL/GenBank/DDBJ databases">
        <title>Description of two novel members of the family Erysipelotrichaceae: Ileibacterium lipovorans gen. nov., sp. nov. and Dubosiella newyorkensis, gen. nov., sp. nov.</title>
        <authorList>
            <person name="Cox L.M."/>
            <person name="Sohn J."/>
            <person name="Tyrrell K.L."/>
            <person name="Citron D.M."/>
            <person name="Lawson P.A."/>
            <person name="Patel N.B."/>
            <person name="Iizumi T."/>
            <person name="Perez-Perez G.I."/>
            <person name="Goldstein E.J."/>
            <person name="Blaser M.J."/>
        </authorList>
    </citation>
    <scope>NUCLEOTIDE SEQUENCE [LARGE SCALE GENOMIC DNA]</scope>
    <source>
        <strain evidence="2 3">NYU-BL-A3</strain>
    </source>
</reference>
<feature type="compositionally biased region" description="Basic and acidic residues" evidence="1">
    <location>
        <begin position="129"/>
        <end position="140"/>
    </location>
</feature>
<comment type="caution">
    <text evidence="2">The sequence shown here is derived from an EMBL/GenBank/DDBJ whole genome shotgun (WGS) entry which is preliminary data.</text>
</comment>
<dbReference type="GeneID" id="82203641"/>
<dbReference type="EMBL" id="MPJW01000204">
    <property type="protein sequence ID" value="OLU37397.1"/>
    <property type="molecule type" value="Genomic_DNA"/>
</dbReference>
<gene>
    <name evidence="2" type="ORF">BO222_10825</name>
</gene>
<evidence type="ECO:0000313" key="3">
    <source>
        <dbReference type="Proteomes" id="UP000186341"/>
    </source>
</evidence>
<evidence type="ECO:0000313" key="2">
    <source>
        <dbReference type="EMBL" id="OLU37397.1"/>
    </source>
</evidence>
<feature type="region of interest" description="Disordered" evidence="1">
    <location>
        <begin position="101"/>
        <end position="155"/>
    </location>
</feature>
<sequence>MATNALDSWISGVSKIVDYIADHKMEFNFGGHTNYACSSDFAKWMLSALQEAKANLEEDPEWSGLIVVENGKVFTKDRHNEMLKNGLSDTEELNILSVNFVKPRVQPGDQKPEEKPSDEVKPSASQETSRAEALKVKVESDSTSNDPHTSYASTTGAFSITAMAAILLRRKKN</sequence>
<dbReference type="AlphaFoldDB" id="A0A1U7NDL7"/>